<proteinExistence type="predicted"/>
<name>A0ABD2JXB5_HETSC</name>
<dbReference type="EMBL" id="JBICCN010000083">
    <property type="protein sequence ID" value="KAL3095282.1"/>
    <property type="molecule type" value="Genomic_DNA"/>
</dbReference>
<feature type="compositionally biased region" description="Basic and acidic residues" evidence="1">
    <location>
        <begin position="60"/>
        <end position="74"/>
    </location>
</feature>
<accession>A0ABD2JXB5</accession>
<organism evidence="2 3">
    <name type="scientific">Heterodera schachtii</name>
    <name type="common">Sugarbeet cyst nematode worm</name>
    <name type="synonym">Tylenchus schachtii</name>
    <dbReference type="NCBI Taxonomy" id="97005"/>
    <lineage>
        <taxon>Eukaryota</taxon>
        <taxon>Metazoa</taxon>
        <taxon>Ecdysozoa</taxon>
        <taxon>Nematoda</taxon>
        <taxon>Chromadorea</taxon>
        <taxon>Rhabditida</taxon>
        <taxon>Tylenchina</taxon>
        <taxon>Tylenchomorpha</taxon>
        <taxon>Tylenchoidea</taxon>
        <taxon>Heteroderidae</taxon>
        <taxon>Heteroderinae</taxon>
        <taxon>Heterodera</taxon>
    </lineage>
</organism>
<feature type="compositionally biased region" description="Basic and acidic residues" evidence="1">
    <location>
        <begin position="31"/>
        <end position="50"/>
    </location>
</feature>
<protein>
    <submittedName>
        <fullName evidence="2">Uncharacterized protein</fullName>
    </submittedName>
</protein>
<feature type="region of interest" description="Disordered" evidence="1">
    <location>
        <begin position="31"/>
        <end position="113"/>
    </location>
</feature>
<gene>
    <name evidence="2" type="ORF">niasHS_007381</name>
</gene>
<evidence type="ECO:0000313" key="2">
    <source>
        <dbReference type="EMBL" id="KAL3095282.1"/>
    </source>
</evidence>
<sequence>MGWGKKMFRRDENDKGMNVLLDRSGQINIKAKKDGRCARNSGEREGMREMAKRRKGGTVAEERGTNRPKDSAKQEEEEDEKKEVTTEGKNISGIDRMRPKNVSLPLVRHASAN</sequence>
<keyword evidence="3" id="KW-1185">Reference proteome</keyword>
<evidence type="ECO:0000256" key="1">
    <source>
        <dbReference type="SAM" id="MobiDB-lite"/>
    </source>
</evidence>
<evidence type="ECO:0000313" key="3">
    <source>
        <dbReference type="Proteomes" id="UP001620645"/>
    </source>
</evidence>
<comment type="caution">
    <text evidence="2">The sequence shown here is derived from an EMBL/GenBank/DDBJ whole genome shotgun (WGS) entry which is preliminary data.</text>
</comment>
<dbReference type="Proteomes" id="UP001620645">
    <property type="component" value="Unassembled WGS sequence"/>
</dbReference>
<reference evidence="2 3" key="1">
    <citation type="submission" date="2024-10" db="EMBL/GenBank/DDBJ databases">
        <authorList>
            <person name="Kim D."/>
        </authorList>
    </citation>
    <scope>NUCLEOTIDE SEQUENCE [LARGE SCALE GENOMIC DNA]</scope>
    <source>
        <strain evidence="2">Taebaek</strain>
    </source>
</reference>
<dbReference type="AlphaFoldDB" id="A0ABD2JXB5"/>